<accession>A0A3D8T3S7</accession>
<comment type="cofactor">
    <cofactor evidence="1">
        <name>pyridoxal 5'-phosphate</name>
        <dbReference type="ChEBI" id="CHEBI:597326"/>
    </cofactor>
</comment>
<comment type="caution">
    <text evidence="5">The sequence shown here is derived from an EMBL/GenBank/DDBJ whole genome shotgun (WGS) entry which is preliminary data.</text>
</comment>
<evidence type="ECO:0000256" key="1">
    <source>
        <dbReference type="ARBA" id="ARBA00001933"/>
    </source>
</evidence>
<evidence type="ECO:0000259" key="4">
    <source>
        <dbReference type="Pfam" id="PF00291"/>
    </source>
</evidence>
<dbReference type="RefSeq" id="XP_026608294.1">
    <property type="nucleotide sequence ID" value="XM_026742449.1"/>
</dbReference>
<comment type="similarity">
    <text evidence="2">Belongs to the ACC deaminase/D-cysteine desulfhydrase family.</text>
</comment>
<dbReference type="SUPFAM" id="SSF53686">
    <property type="entry name" value="Tryptophan synthase beta subunit-like PLP-dependent enzymes"/>
    <property type="match status" value="1"/>
</dbReference>
<keyword evidence="3" id="KW-0663">Pyridoxal phosphate</keyword>
<name>A0A3D8T3S7_9EURO</name>
<gene>
    <name evidence="5" type="ORF">DSM5745_00433</name>
</gene>
<dbReference type="PANTHER" id="PTHR43780">
    <property type="entry name" value="1-AMINOCYCLOPROPANE-1-CARBOXYLATE DEAMINASE-RELATED"/>
    <property type="match status" value="1"/>
</dbReference>
<evidence type="ECO:0000256" key="3">
    <source>
        <dbReference type="ARBA" id="ARBA00022898"/>
    </source>
</evidence>
<dbReference type="STRING" id="1810919.A0A3D8T3S7"/>
<dbReference type="InterPro" id="IPR036052">
    <property type="entry name" value="TrpB-like_PALP_sf"/>
</dbReference>
<organism evidence="5 6">
    <name type="scientific">Aspergillus mulundensis</name>
    <dbReference type="NCBI Taxonomy" id="1810919"/>
    <lineage>
        <taxon>Eukaryota</taxon>
        <taxon>Fungi</taxon>
        <taxon>Dikarya</taxon>
        <taxon>Ascomycota</taxon>
        <taxon>Pezizomycotina</taxon>
        <taxon>Eurotiomycetes</taxon>
        <taxon>Eurotiomycetidae</taxon>
        <taxon>Eurotiales</taxon>
        <taxon>Aspergillaceae</taxon>
        <taxon>Aspergillus</taxon>
        <taxon>Aspergillus subgen. Nidulantes</taxon>
    </lineage>
</organism>
<dbReference type="EMBL" id="PVWQ01000001">
    <property type="protein sequence ID" value="RDW93111.1"/>
    <property type="molecule type" value="Genomic_DNA"/>
</dbReference>
<evidence type="ECO:0000313" key="5">
    <source>
        <dbReference type="EMBL" id="RDW93111.1"/>
    </source>
</evidence>
<dbReference type="GO" id="GO:0019148">
    <property type="term" value="F:D-cysteine desulfhydrase activity"/>
    <property type="evidence" value="ECO:0007669"/>
    <property type="project" value="TreeGrafter"/>
</dbReference>
<dbReference type="FunFam" id="3.40.50.1100:FF:000062">
    <property type="entry name" value="1-aminocyclopropane-1-carboxylate deaminase, putative"/>
    <property type="match status" value="1"/>
</dbReference>
<feature type="domain" description="Tryptophan synthase beta chain-like PALP" evidence="4">
    <location>
        <begin position="46"/>
        <end position="381"/>
    </location>
</feature>
<evidence type="ECO:0000313" key="6">
    <source>
        <dbReference type="Proteomes" id="UP000256690"/>
    </source>
</evidence>
<dbReference type="GeneID" id="38110803"/>
<dbReference type="InterPro" id="IPR001926">
    <property type="entry name" value="TrpB-like_PALP"/>
</dbReference>
<dbReference type="Proteomes" id="UP000256690">
    <property type="component" value="Unassembled WGS sequence"/>
</dbReference>
<keyword evidence="6" id="KW-1185">Reference proteome</keyword>
<dbReference type="OrthoDB" id="10266364at2759"/>
<protein>
    <recommendedName>
        <fullName evidence="4">Tryptophan synthase beta chain-like PALP domain-containing protein</fullName>
    </recommendedName>
</protein>
<dbReference type="PANTHER" id="PTHR43780:SF2">
    <property type="entry name" value="1-AMINOCYCLOPROPANE-1-CARBOXYLATE DEAMINASE-RELATED"/>
    <property type="match status" value="1"/>
</dbReference>
<dbReference type="AlphaFoldDB" id="A0A3D8T3S7"/>
<dbReference type="Pfam" id="PF00291">
    <property type="entry name" value="PALP"/>
    <property type="match status" value="1"/>
</dbReference>
<dbReference type="InterPro" id="IPR027278">
    <property type="entry name" value="ACCD_DCysDesulf"/>
</dbReference>
<proteinExistence type="inferred from homology"/>
<evidence type="ECO:0000256" key="2">
    <source>
        <dbReference type="ARBA" id="ARBA00008639"/>
    </source>
</evidence>
<reference evidence="5 6" key="1">
    <citation type="journal article" date="2018" name="IMA Fungus">
        <title>IMA Genome-F 9: Draft genome sequence of Annulohypoxylon stygium, Aspergillus mulundensis, Berkeleyomyces basicola (syn. Thielaviopsis basicola), Ceratocystis smalleyi, two Cercospora beticola strains, Coleophoma cylindrospora, Fusarium fracticaudum, Phialophora cf. hyalina, and Morchella septimelata.</title>
        <authorList>
            <person name="Wingfield B.D."/>
            <person name="Bills G.F."/>
            <person name="Dong Y."/>
            <person name="Huang W."/>
            <person name="Nel W.J."/>
            <person name="Swalarsk-Parry B.S."/>
            <person name="Vaghefi N."/>
            <person name="Wilken P.M."/>
            <person name="An Z."/>
            <person name="de Beer Z.W."/>
            <person name="De Vos L."/>
            <person name="Chen L."/>
            <person name="Duong T.A."/>
            <person name="Gao Y."/>
            <person name="Hammerbacher A."/>
            <person name="Kikkert J.R."/>
            <person name="Li Y."/>
            <person name="Li H."/>
            <person name="Li K."/>
            <person name="Li Q."/>
            <person name="Liu X."/>
            <person name="Ma X."/>
            <person name="Naidoo K."/>
            <person name="Pethybridge S.J."/>
            <person name="Sun J."/>
            <person name="Steenkamp E.T."/>
            <person name="van der Nest M.A."/>
            <person name="van Wyk S."/>
            <person name="Wingfield M.J."/>
            <person name="Xiong C."/>
            <person name="Yue Q."/>
            <person name="Zhang X."/>
        </authorList>
    </citation>
    <scope>NUCLEOTIDE SEQUENCE [LARGE SCALE GENOMIC DNA]</scope>
    <source>
        <strain evidence="5 6">DSM 5745</strain>
    </source>
</reference>
<sequence>MSPRLTIPDPFASIPRVNLLYPFSSPIHPLQNLSKLATGSAAKGKGNVRVSLYSKREDHSSPLACAGNKYRKLEYIIPDILSSSPRFGAGVAADSPVPLDGRKKVTTLVTEGAIQSNHTVQVASVASKLGLESVVLLHKGTGGGLSSAQDKDAFLRTGNVQVVKLLGADVRMFEKPVAPKTQDDLVEEVLEDLRASGKVPYWIPSGASLHPLGGLGYARCAFEIAEQEREVLGHPGGNGIEQPRFDYIFVACGSGSTLGGLIAGFKLAERSQSQQRTRRPRKVIGILTSPTMRKPYHEERILRFARRAGEMIGLDPQADITMDDVILDDRFAGERYGVLDARTKETLSLVAEKEEVMLDPVYTAKVARGMMHWATGDEIEKELANPPTNGDQQVNVLFIHTGGQSALGAYADI</sequence>
<dbReference type="Gene3D" id="3.40.50.1100">
    <property type="match status" value="4"/>
</dbReference>